<gene>
    <name evidence="2" type="ORF">J2S07_003037</name>
</gene>
<evidence type="ECO:0000313" key="3">
    <source>
        <dbReference type="Proteomes" id="UP001231362"/>
    </source>
</evidence>
<reference evidence="2 3" key="1">
    <citation type="submission" date="2023-07" db="EMBL/GenBank/DDBJ databases">
        <title>Genomic Encyclopedia of Type Strains, Phase IV (KMG-IV): sequencing the most valuable type-strain genomes for metagenomic binning, comparative biology and taxonomic classification.</title>
        <authorList>
            <person name="Goeker M."/>
        </authorList>
    </citation>
    <scope>NUCLEOTIDE SEQUENCE [LARGE SCALE GENOMIC DNA]</scope>
    <source>
        <strain evidence="2 3">DSM 23948</strain>
    </source>
</reference>
<dbReference type="Gene3D" id="3.10.450.50">
    <property type="match status" value="1"/>
</dbReference>
<name>A0ABT9V6Z3_9BACL</name>
<evidence type="ECO:0000313" key="2">
    <source>
        <dbReference type="EMBL" id="MDQ0156716.1"/>
    </source>
</evidence>
<dbReference type="InterPro" id="IPR032710">
    <property type="entry name" value="NTF2-like_dom_sf"/>
</dbReference>
<comment type="caution">
    <text evidence="2">The sequence shown here is derived from an EMBL/GenBank/DDBJ whole genome shotgun (WGS) entry which is preliminary data.</text>
</comment>
<keyword evidence="3" id="KW-1185">Reference proteome</keyword>
<dbReference type="InterPro" id="IPR037401">
    <property type="entry name" value="SnoaL-like"/>
</dbReference>
<dbReference type="RefSeq" id="WP_307151215.1">
    <property type="nucleotide sequence ID" value="NZ_JAUSTU010000014.1"/>
</dbReference>
<organism evidence="2 3">
    <name type="scientific">Anoxybacillus andreesenii</name>
    <dbReference type="NCBI Taxonomy" id="1325932"/>
    <lineage>
        <taxon>Bacteria</taxon>
        <taxon>Bacillati</taxon>
        <taxon>Bacillota</taxon>
        <taxon>Bacilli</taxon>
        <taxon>Bacillales</taxon>
        <taxon>Anoxybacillaceae</taxon>
        <taxon>Anoxybacillus</taxon>
    </lineage>
</organism>
<proteinExistence type="predicted"/>
<dbReference type="EMBL" id="JAUSTU010000014">
    <property type="protein sequence ID" value="MDQ0156716.1"/>
    <property type="molecule type" value="Genomic_DNA"/>
</dbReference>
<accession>A0ABT9V6Z3</accession>
<feature type="domain" description="SnoaL-like" evidence="1">
    <location>
        <begin position="19"/>
        <end position="113"/>
    </location>
</feature>
<dbReference type="Pfam" id="PF12680">
    <property type="entry name" value="SnoaL_2"/>
    <property type="match status" value="1"/>
</dbReference>
<evidence type="ECO:0000259" key="1">
    <source>
        <dbReference type="Pfam" id="PF12680"/>
    </source>
</evidence>
<dbReference type="SUPFAM" id="SSF54427">
    <property type="entry name" value="NTF2-like"/>
    <property type="match status" value="1"/>
</dbReference>
<protein>
    <submittedName>
        <fullName evidence="2">SnoaL-like aldol condensation-catalyzing enzyme</fullName>
    </submittedName>
</protein>
<dbReference type="Proteomes" id="UP001231362">
    <property type="component" value="Unassembled WGS sequence"/>
</dbReference>
<sequence>MSTEKNFSSNESLKEKAVAFLQLVASGRVREAYETYIGSDFRHHNPYFGGDASSLMAGMEESAKDSPNKIFAVKQAIQEGTTVAVHSHLRQNPTDRGAAVVHIFRFHDNKIVELWDIGQPIPEDSLNEHGMF</sequence>